<dbReference type="PANTHER" id="PTHR34820">
    <property type="entry name" value="INNER MEMBRANE PROTEIN YEBZ"/>
    <property type="match status" value="1"/>
</dbReference>
<protein>
    <submittedName>
        <fullName evidence="8">Putative copper resistance protein D</fullName>
    </submittedName>
</protein>
<feature type="transmembrane region" description="Helical" evidence="6">
    <location>
        <begin position="313"/>
        <end position="332"/>
    </location>
</feature>
<feature type="domain" description="Copper resistance protein D" evidence="7">
    <location>
        <begin position="236"/>
        <end position="331"/>
    </location>
</feature>
<keyword evidence="5 6" id="KW-0472">Membrane</keyword>
<dbReference type="InterPro" id="IPR008457">
    <property type="entry name" value="Cu-R_CopD_dom"/>
</dbReference>
<feature type="transmembrane region" description="Helical" evidence="6">
    <location>
        <begin position="519"/>
        <end position="540"/>
    </location>
</feature>
<dbReference type="Pfam" id="PF05425">
    <property type="entry name" value="CopD"/>
    <property type="match status" value="1"/>
</dbReference>
<reference evidence="8 9" key="1">
    <citation type="submission" date="2018-03" db="EMBL/GenBank/DDBJ databases">
        <title>Genomic Encyclopedia of Archaeal and Bacterial Type Strains, Phase II (KMG-II): from individual species to whole genera.</title>
        <authorList>
            <person name="Goeker M."/>
        </authorList>
    </citation>
    <scope>NUCLEOTIDE SEQUENCE [LARGE SCALE GENOMIC DNA]</scope>
    <source>
        <strain evidence="8 9">ATCC BAA-1496</strain>
    </source>
</reference>
<feature type="transmembrane region" description="Helical" evidence="6">
    <location>
        <begin position="65"/>
        <end position="85"/>
    </location>
</feature>
<accession>A0A2T0UD04</accession>
<feature type="transmembrane region" description="Helical" evidence="6">
    <location>
        <begin position="405"/>
        <end position="423"/>
    </location>
</feature>
<keyword evidence="3 6" id="KW-0812">Transmembrane</keyword>
<feature type="transmembrane region" description="Helical" evidence="6">
    <location>
        <begin position="273"/>
        <end position="293"/>
    </location>
</feature>
<evidence type="ECO:0000313" key="8">
    <source>
        <dbReference type="EMBL" id="PRY55687.1"/>
    </source>
</evidence>
<feature type="transmembrane region" description="Helical" evidence="6">
    <location>
        <begin position="605"/>
        <end position="626"/>
    </location>
</feature>
<feature type="transmembrane region" description="Helical" evidence="6">
    <location>
        <begin position="435"/>
        <end position="459"/>
    </location>
</feature>
<feature type="transmembrane region" description="Helical" evidence="6">
    <location>
        <begin position="206"/>
        <end position="226"/>
    </location>
</feature>
<evidence type="ECO:0000256" key="1">
    <source>
        <dbReference type="ARBA" id="ARBA00004651"/>
    </source>
</evidence>
<feature type="transmembrane region" description="Helical" evidence="6">
    <location>
        <begin position="20"/>
        <end position="45"/>
    </location>
</feature>
<dbReference type="AlphaFoldDB" id="A0A2T0UD04"/>
<dbReference type="EMBL" id="PVTI01000022">
    <property type="protein sequence ID" value="PRY55687.1"/>
    <property type="molecule type" value="Genomic_DNA"/>
</dbReference>
<dbReference type="Proteomes" id="UP000237822">
    <property type="component" value="Unassembled WGS sequence"/>
</dbReference>
<gene>
    <name evidence="8" type="ORF">BCF74_12271</name>
</gene>
<dbReference type="InterPro" id="IPR032694">
    <property type="entry name" value="CopC/D"/>
</dbReference>
<feature type="transmembrane region" description="Helical" evidence="6">
    <location>
        <begin position="238"/>
        <end position="261"/>
    </location>
</feature>
<feature type="transmembrane region" description="Helical" evidence="6">
    <location>
        <begin position="106"/>
        <end position="126"/>
    </location>
</feature>
<feature type="transmembrane region" description="Helical" evidence="6">
    <location>
        <begin position="552"/>
        <end position="572"/>
    </location>
</feature>
<evidence type="ECO:0000256" key="6">
    <source>
        <dbReference type="SAM" id="Phobius"/>
    </source>
</evidence>
<keyword evidence="2" id="KW-1003">Cell membrane</keyword>
<comment type="subcellular location">
    <subcellularLocation>
        <location evidence="1">Cell membrane</location>
        <topology evidence="1">Multi-pass membrane protein</topology>
    </subcellularLocation>
</comment>
<comment type="caution">
    <text evidence="8">The sequence shown here is derived from an EMBL/GenBank/DDBJ whole genome shotgun (WGS) entry which is preliminary data.</text>
</comment>
<feature type="transmembrane region" description="Helical" evidence="6">
    <location>
        <begin position="373"/>
        <end position="393"/>
    </location>
</feature>
<feature type="transmembrane region" description="Helical" evidence="6">
    <location>
        <begin position="146"/>
        <end position="166"/>
    </location>
</feature>
<dbReference type="GO" id="GO:0005886">
    <property type="term" value="C:plasma membrane"/>
    <property type="evidence" value="ECO:0007669"/>
    <property type="project" value="UniProtKB-SubCell"/>
</dbReference>
<feature type="transmembrane region" description="Helical" evidence="6">
    <location>
        <begin position="487"/>
        <end position="507"/>
    </location>
</feature>
<keyword evidence="9" id="KW-1185">Reference proteome</keyword>
<dbReference type="RefSeq" id="WP_245889345.1">
    <property type="nucleotide sequence ID" value="NZ_PVTI01000022.1"/>
</dbReference>
<sequence>MSTATATPRTTSGAPPHTSLGPLAVISVSGLAVALVAASLAGVLAPLVLEDPGPVVRWSLPLARVVSDLSSATTFGLLLVAAFLVPERRTTERRVRASRLAAVTGIIWTVAAAIGVLFTFASLAGLTLGDPELGRQFLTFAWELEITRTLMISTALALVVTLGALLARTRTAYAWLSAIALLAIVIVALTGHAAGSASHEDAVNSLGVHLVGVAVWVGGLVAIALLRPILGDDLKATVARYSVLAGWSYAAIALTGLQQAIIRLGSFSGINSAYGLMLVVKTAILILLGFIGWQQRRHIIERIGRDGSGFARLVLIELVLMGAATGLGAVLGRTPPPVPDTVENPSSALAITGFPDPGPMQTSDWWLAWRPNWLMIAIAVLSVSLYAVGVRRLRQRGDAWPVHRTVLWVLGWLVFIWATSGAPDIWGRLLFSMHMVMHMIIAMVVPLLLVPAAPLTLALRALPSRPDKTWGPREVILQVVHSRAMRFFANPVVAAVLFFGSLAAFYWSPLFEIALTTHSGHLVMLAHFFLTGYLFTWVLIGIDPGPPKWSPAMLLFILFATISFHAFFGVALTSAEYVLAPGFFEQINLPWGPQLLDDQEKAGQIAWGFGEAPTLILALLVARQWFARDRQETKRLDRQADRDDDAALKAYNARLSRLGDEAKKVE</sequence>
<feature type="transmembrane region" description="Helical" evidence="6">
    <location>
        <begin position="173"/>
        <end position="194"/>
    </location>
</feature>
<evidence type="ECO:0000313" key="9">
    <source>
        <dbReference type="Proteomes" id="UP000237822"/>
    </source>
</evidence>
<dbReference type="PANTHER" id="PTHR34820:SF4">
    <property type="entry name" value="INNER MEMBRANE PROTEIN YEBZ"/>
    <property type="match status" value="1"/>
</dbReference>
<evidence type="ECO:0000256" key="2">
    <source>
        <dbReference type="ARBA" id="ARBA00022475"/>
    </source>
</evidence>
<evidence type="ECO:0000256" key="3">
    <source>
        <dbReference type="ARBA" id="ARBA00022692"/>
    </source>
</evidence>
<dbReference type="Pfam" id="PF09678">
    <property type="entry name" value="Caa3_CtaG"/>
    <property type="match status" value="1"/>
</dbReference>
<name>A0A2T0UD04_9MICO</name>
<evidence type="ECO:0000256" key="5">
    <source>
        <dbReference type="ARBA" id="ARBA00023136"/>
    </source>
</evidence>
<dbReference type="GO" id="GO:0006825">
    <property type="term" value="P:copper ion transport"/>
    <property type="evidence" value="ECO:0007669"/>
    <property type="project" value="InterPro"/>
</dbReference>
<dbReference type="InterPro" id="IPR019108">
    <property type="entry name" value="Caa3_assmbl_CtaG-rel"/>
</dbReference>
<evidence type="ECO:0000259" key="7">
    <source>
        <dbReference type="Pfam" id="PF05425"/>
    </source>
</evidence>
<keyword evidence="4 6" id="KW-1133">Transmembrane helix</keyword>
<proteinExistence type="predicted"/>
<organism evidence="8 9">
    <name type="scientific">Knoellia remsis</name>
    <dbReference type="NCBI Taxonomy" id="407159"/>
    <lineage>
        <taxon>Bacteria</taxon>
        <taxon>Bacillati</taxon>
        <taxon>Actinomycetota</taxon>
        <taxon>Actinomycetes</taxon>
        <taxon>Micrococcales</taxon>
        <taxon>Intrasporangiaceae</taxon>
        <taxon>Knoellia</taxon>
    </lineage>
</organism>
<evidence type="ECO:0000256" key="4">
    <source>
        <dbReference type="ARBA" id="ARBA00022989"/>
    </source>
</evidence>